<gene>
    <name evidence="5" type="ORF">L210DRAFT_3389738</name>
</gene>
<reference evidence="5" key="2">
    <citation type="journal article" date="2020" name="Nat. Commun.">
        <title>Large-scale genome sequencing of mycorrhizal fungi provides insights into the early evolution of symbiotic traits.</title>
        <authorList>
            <person name="Miyauchi S."/>
            <person name="Kiss E."/>
            <person name="Kuo A."/>
            <person name="Drula E."/>
            <person name="Kohler A."/>
            <person name="Sanchez-Garcia M."/>
            <person name="Morin E."/>
            <person name="Andreopoulos B."/>
            <person name="Barry K.W."/>
            <person name="Bonito G."/>
            <person name="Buee M."/>
            <person name="Carver A."/>
            <person name="Chen C."/>
            <person name="Cichocki N."/>
            <person name="Clum A."/>
            <person name="Culley D."/>
            <person name="Crous P.W."/>
            <person name="Fauchery L."/>
            <person name="Girlanda M."/>
            <person name="Hayes R.D."/>
            <person name="Keri Z."/>
            <person name="LaButti K."/>
            <person name="Lipzen A."/>
            <person name="Lombard V."/>
            <person name="Magnuson J."/>
            <person name="Maillard F."/>
            <person name="Murat C."/>
            <person name="Nolan M."/>
            <person name="Ohm R.A."/>
            <person name="Pangilinan J."/>
            <person name="Pereira M.F."/>
            <person name="Perotto S."/>
            <person name="Peter M."/>
            <person name="Pfister S."/>
            <person name="Riley R."/>
            <person name="Sitrit Y."/>
            <person name="Stielow J.B."/>
            <person name="Szollosi G."/>
            <person name="Zifcakova L."/>
            <person name="Stursova M."/>
            <person name="Spatafora J.W."/>
            <person name="Tedersoo L."/>
            <person name="Vaario L.M."/>
            <person name="Yamada A."/>
            <person name="Yan M."/>
            <person name="Wang P."/>
            <person name="Xu J."/>
            <person name="Bruns T."/>
            <person name="Baldrian P."/>
            <person name="Vilgalys R."/>
            <person name="Dunand C."/>
            <person name="Henrissat B."/>
            <person name="Grigoriev I.V."/>
            <person name="Hibbett D."/>
            <person name="Nagy L.G."/>
            <person name="Martin F.M."/>
        </authorList>
    </citation>
    <scope>NUCLEOTIDE SEQUENCE</scope>
    <source>
        <strain evidence="5">BED1</strain>
    </source>
</reference>
<dbReference type="PROSITE" id="PS51015">
    <property type="entry name" value="YDG"/>
    <property type="match status" value="1"/>
</dbReference>
<dbReference type="InterPro" id="IPR015947">
    <property type="entry name" value="PUA-like_sf"/>
</dbReference>
<reference evidence="5" key="1">
    <citation type="submission" date="2019-10" db="EMBL/GenBank/DDBJ databases">
        <authorList>
            <consortium name="DOE Joint Genome Institute"/>
            <person name="Kuo A."/>
            <person name="Miyauchi S."/>
            <person name="Kiss E."/>
            <person name="Drula E."/>
            <person name="Kohler A."/>
            <person name="Sanchez-Garcia M."/>
            <person name="Andreopoulos B."/>
            <person name="Barry K.W."/>
            <person name="Bonito G."/>
            <person name="Buee M."/>
            <person name="Carver A."/>
            <person name="Chen C."/>
            <person name="Cichocki N."/>
            <person name="Clum A."/>
            <person name="Culley D."/>
            <person name="Crous P.W."/>
            <person name="Fauchery L."/>
            <person name="Girlanda M."/>
            <person name="Hayes R."/>
            <person name="Keri Z."/>
            <person name="LaButti K."/>
            <person name="Lipzen A."/>
            <person name="Lombard V."/>
            <person name="Magnuson J."/>
            <person name="Maillard F."/>
            <person name="Morin E."/>
            <person name="Murat C."/>
            <person name="Nolan M."/>
            <person name="Ohm R."/>
            <person name="Pangilinan J."/>
            <person name="Pereira M."/>
            <person name="Perotto S."/>
            <person name="Peter M."/>
            <person name="Riley R."/>
            <person name="Sitrit Y."/>
            <person name="Stielow B."/>
            <person name="Szollosi G."/>
            <person name="Zifcakova L."/>
            <person name="Stursova M."/>
            <person name="Spatafora J.W."/>
            <person name="Tedersoo L."/>
            <person name="Vaario L.-M."/>
            <person name="Yamada A."/>
            <person name="Yan M."/>
            <person name="Wang P."/>
            <person name="Xu J."/>
            <person name="Bruns T."/>
            <person name="Baldrian P."/>
            <person name="Vilgalys R."/>
            <person name="Henrissat B."/>
            <person name="Grigoriev I.V."/>
            <person name="Hibbett D."/>
            <person name="Nagy L.G."/>
            <person name="Martin F.M."/>
        </authorList>
    </citation>
    <scope>NUCLEOTIDE SEQUENCE</scope>
    <source>
        <strain evidence="5">BED1</strain>
    </source>
</reference>
<evidence type="ECO:0000256" key="2">
    <source>
        <dbReference type="PROSITE-ProRule" id="PRU00358"/>
    </source>
</evidence>
<proteinExistence type="predicted"/>
<feature type="region of interest" description="Disordered" evidence="3">
    <location>
        <begin position="305"/>
        <end position="333"/>
    </location>
</feature>
<dbReference type="GO" id="GO:0005634">
    <property type="term" value="C:nucleus"/>
    <property type="evidence" value="ECO:0007669"/>
    <property type="project" value="UniProtKB-SubCell"/>
</dbReference>
<dbReference type="InterPro" id="IPR003105">
    <property type="entry name" value="SRA_YDG"/>
</dbReference>
<dbReference type="GO" id="GO:0016567">
    <property type="term" value="P:protein ubiquitination"/>
    <property type="evidence" value="ECO:0007669"/>
    <property type="project" value="TreeGrafter"/>
</dbReference>
<evidence type="ECO:0000313" key="6">
    <source>
        <dbReference type="Proteomes" id="UP001194468"/>
    </source>
</evidence>
<organism evidence="5 6">
    <name type="scientific">Boletus edulis BED1</name>
    <dbReference type="NCBI Taxonomy" id="1328754"/>
    <lineage>
        <taxon>Eukaryota</taxon>
        <taxon>Fungi</taxon>
        <taxon>Dikarya</taxon>
        <taxon>Basidiomycota</taxon>
        <taxon>Agaricomycotina</taxon>
        <taxon>Agaricomycetes</taxon>
        <taxon>Agaricomycetidae</taxon>
        <taxon>Boletales</taxon>
        <taxon>Boletineae</taxon>
        <taxon>Boletaceae</taxon>
        <taxon>Boletoideae</taxon>
        <taxon>Boletus</taxon>
    </lineage>
</organism>
<dbReference type="InterPro" id="IPR045134">
    <property type="entry name" value="UHRF1/2-like"/>
</dbReference>
<dbReference type="EMBL" id="WHUW01000004">
    <property type="protein sequence ID" value="KAF8447456.1"/>
    <property type="molecule type" value="Genomic_DNA"/>
</dbReference>
<keyword evidence="6" id="KW-1185">Reference proteome</keyword>
<dbReference type="PANTHER" id="PTHR14140:SF27">
    <property type="entry name" value="OS04G0289800 PROTEIN"/>
    <property type="match status" value="1"/>
</dbReference>
<feature type="region of interest" description="Disordered" evidence="3">
    <location>
        <begin position="24"/>
        <end position="119"/>
    </location>
</feature>
<dbReference type="Pfam" id="PF02182">
    <property type="entry name" value="SAD_SRA"/>
    <property type="match status" value="1"/>
</dbReference>
<dbReference type="SMART" id="SM00466">
    <property type="entry name" value="SRA"/>
    <property type="match status" value="1"/>
</dbReference>
<dbReference type="InterPro" id="IPR036987">
    <property type="entry name" value="SRA-YDG_sf"/>
</dbReference>
<feature type="domain" description="YDG" evidence="4">
    <location>
        <begin position="146"/>
        <end position="299"/>
    </location>
</feature>
<feature type="compositionally biased region" description="Basic and acidic residues" evidence="3">
    <location>
        <begin position="25"/>
        <end position="35"/>
    </location>
</feature>
<dbReference type="Gene3D" id="2.30.280.10">
    <property type="entry name" value="SRA-YDG"/>
    <property type="match status" value="1"/>
</dbReference>
<evidence type="ECO:0000256" key="1">
    <source>
        <dbReference type="ARBA" id="ARBA00023242"/>
    </source>
</evidence>
<feature type="compositionally biased region" description="Basic residues" evidence="3">
    <location>
        <begin position="36"/>
        <end position="45"/>
    </location>
</feature>
<dbReference type="GO" id="GO:0044027">
    <property type="term" value="P:negative regulation of gene expression via chromosomal CpG island methylation"/>
    <property type="evidence" value="ECO:0007669"/>
    <property type="project" value="TreeGrafter"/>
</dbReference>
<keyword evidence="1 2" id="KW-0539">Nucleus</keyword>
<protein>
    <submittedName>
        <fullName evidence="5">PUA-like domain-containing protein</fullName>
    </submittedName>
</protein>
<comment type="caution">
    <text evidence="5">The sequence shown here is derived from an EMBL/GenBank/DDBJ whole genome shotgun (WGS) entry which is preliminary data.</text>
</comment>
<evidence type="ECO:0000256" key="3">
    <source>
        <dbReference type="SAM" id="MobiDB-lite"/>
    </source>
</evidence>
<sequence>MLSYSQERDANIARNKEILASLAVEKLKPTTEPKETRRRVQKKPKTSNVGTTGHKRKTDADSDSDVDEKPRAKIARVANDENAVPQPEGLAEGRRRSSRIAGKPVDALARVEQSRGTPQPMSVKVLVEDTRGPAKRQRRHNPKTYGAIPGIEVGSWWVSRYECSNDAVHAPWVGGIAPGPDGAYSIALSGGYDDDVDDGYAFTYTGAGKDLKGTKAAPKNLRTAEQSFDQSFEHNHNKALKRSVETGKPIRVIRGFKLRSKYGPSEGYRYDGLYVVKKYWQEKGLNKGGFLVCKFAFVRLPGQPPITVKDMDGDEADETTVSGTESDAEGDED</sequence>
<dbReference type="Proteomes" id="UP001194468">
    <property type="component" value="Unassembled WGS sequence"/>
</dbReference>
<comment type="subcellular location">
    <subcellularLocation>
        <location evidence="2">Nucleus</location>
    </subcellularLocation>
</comment>
<dbReference type="AlphaFoldDB" id="A0AAD4C3C7"/>
<name>A0AAD4C3C7_BOLED</name>
<dbReference type="GO" id="GO:0061630">
    <property type="term" value="F:ubiquitin protein ligase activity"/>
    <property type="evidence" value="ECO:0007669"/>
    <property type="project" value="TreeGrafter"/>
</dbReference>
<dbReference type="PANTHER" id="PTHR14140">
    <property type="entry name" value="E3 UBIQUITIN-PROTEIN LIGASE UHRF-RELATED"/>
    <property type="match status" value="1"/>
</dbReference>
<accession>A0AAD4C3C7</accession>
<evidence type="ECO:0000313" key="5">
    <source>
        <dbReference type="EMBL" id="KAF8447456.1"/>
    </source>
</evidence>
<evidence type="ECO:0000259" key="4">
    <source>
        <dbReference type="PROSITE" id="PS51015"/>
    </source>
</evidence>
<dbReference type="SUPFAM" id="SSF88697">
    <property type="entry name" value="PUA domain-like"/>
    <property type="match status" value="1"/>
</dbReference>